<sequence precursor="true">MNMLGKRRMSVIGVVALLCCQTVAEAQPVAYPAKGQSPEKQQQDQGACASWAKQQTGVDPAAVAATPPPPSGPAVGGGERVGGAARGAAGGAVIGAIAGDAGKGAAIGAAAGTMGGGMRARQNQRNAQANAQTQKQNAMGAFNQAYSACMSGRGYTMH</sequence>
<keyword evidence="4" id="KW-0614">Plasmid</keyword>
<dbReference type="KEGG" id="bph:Bphy_6438"/>
<feature type="chain" id="PRO_5002777633" description="YMGG-like Gly-zipper domain-containing protein" evidence="2">
    <location>
        <begin position="27"/>
        <end position="158"/>
    </location>
</feature>
<geneLocation type="plasmid" evidence="4 5">
    <name>pBPHY01</name>
</geneLocation>
<reference evidence="5" key="1">
    <citation type="journal article" date="2014" name="Stand. Genomic Sci.">
        <title>Complete genome sequence of Burkholderia phymatum STM815(T), a broad host range and efficient nitrogen-fixing symbiont of Mimosa species.</title>
        <authorList>
            <person name="Moulin L."/>
            <person name="Klonowska A."/>
            <person name="Caroline B."/>
            <person name="Booth K."/>
            <person name="Vriezen J.A."/>
            <person name="Melkonian R."/>
            <person name="James E.K."/>
            <person name="Young J.P."/>
            <person name="Bena G."/>
            <person name="Hauser L."/>
            <person name="Land M."/>
            <person name="Kyrpides N."/>
            <person name="Bruce D."/>
            <person name="Chain P."/>
            <person name="Copeland A."/>
            <person name="Pitluck S."/>
            <person name="Woyke T."/>
            <person name="Lizotte-Waniewski M."/>
            <person name="Bristow J."/>
            <person name="Riley M."/>
        </authorList>
    </citation>
    <scope>NUCLEOTIDE SEQUENCE [LARGE SCALE GENOMIC DNA]</scope>
    <source>
        <strain evidence="5">DSM 17167 / CIP 108236 / LMG 21445 / STM815</strain>
        <plasmid evidence="5">Plasmid pBPHY01</plasmid>
    </source>
</reference>
<evidence type="ECO:0000256" key="2">
    <source>
        <dbReference type="SAM" id="SignalP"/>
    </source>
</evidence>
<gene>
    <name evidence="4" type="ordered locus">Bphy_6438</name>
</gene>
<evidence type="ECO:0000256" key="1">
    <source>
        <dbReference type="SAM" id="MobiDB-lite"/>
    </source>
</evidence>
<dbReference type="Pfam" id="PF13441">
    <property type="entry name" value="Gly-zipper_YMGG"/>
    <property type="match status" value="1"/>
</dbReference>
<dbReference type="InterPro" id="IPR027367">
    <property type="entry name" value="Gly-zipper_YMGG"/>
</dbReference>
<evidence type="ECO:0000313" key="5">
    <source>
        <dbReference type="Proteomes" id="UP000001192"/>
    </source>
</evidence>
<name>B2JWZ1_PARP8</name>
<feature type="domain" description="YMGG-like Gly-zipper" evidence="3">
    <location>
        <begin position="79"/>
        <end position="120"/>
    </location>
</feature>
<dbReference type="Proteomes" id="UP000001192">
    <property type="component" value="Plasmid pBPHY01"/>
</dbReference>
<protein>
    <recommendedName>
        <fullName evidence="3">YMGG-like Gly-zipper domain-containing protein</fullName>
    </recommendedName>
</protein>
<dbReference type="HOGENOM" id="CLU_126483_0_0_4"/>
<feature type="signal peptide" evidence="2">
    <location>
        <begin position="1"/>
        <end position="26"/>
    </location>
</feature>
<feature type="region of interest" description="Disordered" evidence="1">
    <location>
        <begin position="34"/>
        <end position="82"/>
    </location>
</feature>
<evidence type="ECO:0000313" key="4">
    <source>
        <dbReference type="EMBL" id="ACC75468.1"/>
    </source>
</evidence>
<keyword evidence="5" id="KW-1185">Reference proteome</keyword>
<organism evidence="4 5">
    <name type="scientific">Paraburkholderia phymatum (strain DSM 17167 / CIP 108236 / LMG 21445 / STM815)</name>
    <name type="common">Burkholderia phymatum</name>
    <dbReference type="NCBI Taxonomy" id="391038"/>
    <lineage>
        <taxon>Bacteria</taxon>
        <taxon>Pseudomonadati</taxon>
        <taxon>Pseudomonadota</taxon>
        <taxon>Betaproteobacteria</taxon>
        <taxon>Burkholderiales</taxon>
        <taxon>Burkholderiaceae</taxon>
        <taxon>Paraburkholderia</taxon>
    </lineage>
</organism>
<dbReference type="EMBL" id="CP001045">
    <property type="protein sequence ID" value="ACC75468.1"/>
    <property type="molecule type" value="Genomic_DNA"/>
</dbReference>
<proteinExistence type="predicted"/>
<keyword evidence="2" id="KW-0732">Signal</keyword>
<dbReference type="AlphaFoldDB" id="B2JWZ1"/>
<accession>B2JWZ1</accession>
<evidence type="ECO:0000259" key="3">
    <source>
        <dbReference type="Pfam" id="PF13441"/>
    </source>
</evidence>